<feature type="transmembrane region" description="Helical" evidence="5">
    <location>
        <begin position="192"/>
        <end position="214"/>
    </location>
</feature>
<name>A0A9W7E6N2_9STRA</name>
<feature type="transmembrane region" description="Helical" evidence="5">
    <location>
        <begin position="89"/>
        <end position="109"/>
    </location>
</feature>
<dbReference type="GO" id="GO:0012505">
    <property type="term" value="C:endomembrane system"/>
    <property type="evidence" value="ECO:0007669"/>
    <property type="project" value="UniProtKB-SubCell"/>
</dbReference>
<evidence type="ECO:0000259" key="6">
    <source>
        <dbReference type="Pfam" id="PF10277"/>
    </source>
</evidence>
<gene>
    <name evidence="7" type="ORF">TL16_g04700</name>
</gene>
<accession>A0A9W7E6N2</accession>
<comment type="caution">
    <text evidence="7">The sequence shown here is derived from an EMBL/GenBank/DDBJ whole genome shotgun (WGS) entry which is preliminary data.</text>
</comment>
<protein>
    <recommendedName>
        <fullName evidence="6">CWH43-like N-terminal domain-containing protein</fullName>
    </recommendedName>
</protein>
<dbReference type="PANTHER" id="PTHR21324">
    <property type="entry name" value="FASTING-INDUCIBLE INTEGRAL MEMBRANE PROTEIN TM6P1-RELATED"/>
    <property type="match status" value="1"/>
</dbReference>
<evidence type="ECO:0000256" key="2">
    <source>
        <dbReference type="ARBA" id="ARBA00022692"/>
    </source>
</evidence>
<evidence type="ECO:0000256" key="5">
    <source>
        <dbReference type="SAM" id="Phobius"/>
    </source>
</evidence>
<sequence length="250" mass="27269">MTLLTKTRSISIPTLTLSASAICIATFVTCYAISMANGDMEYPYYFLSSSLDFSPASCFGSFGLSPVSFLLPIIGWVRYEQVREVTKSIINRIMVMSSFVSAIGAHGVASFQAHNWMTVHLFFAFLFFGGGSLVVVCAVTTDYYCSSFGTALMRNYRRFAAVVVGCCLTALCTLAVLFIPPGGECDKTCQKFQFINAILEITVMVLMLSFYVSFIPEFQGWKFKVIIEREGGGGVGMGVGGLTEPLKNTV</sequence>
<dbReference type="PANTHER" id="PTHR21324:SF2">
    <property type="entry name" value="EG:22E5.9 PROTEIN"/>
    <property type="match status" value="1"/>
</dbReference>
<dbReference type="Proteomes" id="UP001162640">
    <property type="component" value="Unassembled WGS sequence"/>
</dbReference>
<feature type="transmembrane region" description="Helical" evidence="5">
    <location>
        <begin position="54"/>
        <end position="77"/>
    </location>
</feature>
<evidence type="ECO:0000313" key="8">
    <source>
        <dbReference type="Proteomes" id="UP001162640"/>
    </source>
</evidence>
<evidence type="ECO:0000313" key="7">
    <source>
        <dbReference type="EMBL" id="GMH67518.1"/>
    </source>
</evidence>
<proteinExistence type="predicted"/>
<organism evidence="7 8">
    <name type="scientific">Triparma laevis f. inornata</name>
    <dbReference type="NCBI Taxonomy" id="1714386"/>
    <lineage>
        <taxon>Eukaryota</taxon>
        <taxon>Sar</taxon>
        <taxon>Stramenopiles</taxon>
        <taxon>Ochrophyta</taxon>
        <taxon>Bolidophyceae</taxon>
        <taxon>Parmales</taxon>
        <taxon>Triparmaceae</taxon>
        <taxon>Triparma</taxon>
    </lineage>
</organism>
<keyword evidence="4 5" id="KW-0472">Membrane</keyword>
<evidence type="ECO:0000256" key="3">
    <source>
        <dbReference type="ARBA" id="ARBA00022989"/>
    </source>
</evidence>
<feature type="transmembrane region" description="Helical" evidence="5">
    <location>
        <begin position="159"/>
        <end position="180"/>
    </location>
</feature>
<dbReference type="EMBL" id="BLQM01000131">
    <property type="protein sequence ID" value="GMH67518.1"/>
    <property type="molecule type" value="Genomic_DNA"/>
</dbReference>
<evidence type="ECO:0000256" key="1">
    <source>
        <dbReference type="ARBA" id="ARBA00004127"/>
    </source>
</evidence>
<dbReference type="AlphaFoldDB" id="A0A9W7E6N2"/>
<dbReference type="InterPro" id="IPR019402">
    <property type="entry name" value="CWH43_N"/>
</dbReference>
<evidence type="ECO:0000256" key="4">
    <source>
        <dbReference type="ARBA" id="ARBA00023136"/>
    </source>
</evidence>
<dbReference type="Pfam" id="PF10277">
    <property type="entry name" value="Frag1"/>
    <property type="match status" value="1"/>
</dbReference>
<feature type="transmembrane region" description="Helical" evidence="5">
    <location>
        <begin position="12"/>
        <end position="34"/>
    </location>
</feature>
<keyword evidence="3 5" id="KW-1133">Transmembrane helix</keyword>
<feature type="domain" description="CWH43-like N-terminal" evidence="6">
    <location>
        <begin position="15"/>
        <end position="219"/>
    </location>
</feature>
<keyword evidence="2 5" id="KW-0812">Transmembrane</keyword>
<comment type="subcellular location">
    <subcellularLocation>
        <location evidence="1">Endomembrane system</location>
        <topology evidence="1">Multi-pass membrane protein</topology>
    </subcellularLocation>
</comment>
<dbReference type="InterPro" id="IPR050911">
    <property type="entry name" value="DRAM/TMEM150_Autophagy_Mod"/>
</dbReference>
<reference evidence="8" key="1">
    <citation type="journal article" date="2023" name="Commun. Biol.">
        <title>Genome analysis of Parmales, the sister group of diatoms, reveals the evolutionary specialization of diatoms from phago-mixotrophs to photoautotrophs.</title>
        <authorList>
            <person name="Ban H."/>
            <person name="Sato S."/>
            <person name="Yoshikawa S."/>
            <person name="Yamada K."/>
            <person name="Nakamura Y."/>
            <person name="Ichinomiya M."/>
            <person name="Sato N."/>
            <person name="Blanc-Mathieu R."/>
            <person name="Endo H."/>
            <person name="Kuwata A."/>
            <person name="Ogata H."/>
        </authorList>
    </citation>
    <scope>NUCLEOTIDE SEQUENCE [LARGE SCALE GENOMIC DNA]</scope>
</reference>
<feature type="transmembrane region" description="Helical" evidence="5">
    <location>
        <begin position="121"/>
        <end position="139"/>
    </location>
</feature>